<dbReference type="Proteomes" id="UP000247781">
    <property type="component" value="Unassembled WGS sequence"/>
</dbReference>
<protein>
    <submittedName>
        <fullName evidence="1">Uncharacterized protein</fullName>
    </submittedName>
</protein>
<accession>A0A318HAX9</accession>
<comment type="caution">
    <text evidence="1">The sequence shown here is derived from an EMBL/GenBank/DDBJ whole genome shotgun (WGS) entry which is preliminary data.</text>
</comment>
<proteinExistence type="predicted"/>
<name>A0A318HAX9_9MYCO</name>
<dbReference type="AlphaFoldDB" id="A0A318HAX9"/>
<gene>
    <name evidence="1" type="ORF">C8E89_13034</name>
</gene>
<reference evidence="2" key="1">
    <citation type="submission" date="2018-05" db="EMBL/GenBank/DDBJ databases">
        <authorList>
            <person name="Deangelis K."/>
            <person name="Huntemann M."/>
            <person name="Clum A."/>
            <person name="Pillay M."/>
            <person name="Palaniappan K."/>
            <person name="Varghese N."/>
            <person name="Mikhailova N."/>
            <person name="Stamatis D."/>
            <person name="Reddy T."/>
            <person name="Daum C."/>
            <person name="Shapiro N."/>
            <person name="Ivanova N."/>
            <person name="Kyrpides N."/>
            <person name="Woyke T."/>
        </authorList>
    </citation>
    <scope>NUCLEOTIDE SEQUENCE [LARGE SCALE GENOMIC DNA]</scope>
    <source>
        <strain evidence="2">GAS496</strain>
    </source>
</reference>
<reference evidence="1 2" key="2">
    <citation type="submission" date="2018-06" db="EMBL/GenBank/DDBJ databases">
        <title>Sequencing of bacterial isolates from soil warming experiment in Harvard Forest, Massachusetts, USA.</title>
        <authorList>
            <person name="Deangelis K.PhD."/>
        </authorList>
    </citation>
    <scope>NUCLEOTIDE SEQUENCE [LARGE SCALE GENOMIC DNA]</scope>
    <source>
        <strain evidence="1 2">GAS496</strain>
    </source>
</reference>
<evidence type="ECO:0000313" key="2">
    <source>
        <dbReference type="Proteomes" id="UP000247781"/>
    </source>
</evidence>
<evidence type="ECO:0000313" key="1">
    <source>
        <dbReference type="EMBL" id="PXX01407.1"/>
    </source>
</evidence>
<keyword evidence="2" id="KW-1185">Reference proteome</keyword>
<dbReference type="EMBL" id="QJJU01000030">
    <property type="protein sequence ID" value="PXX01407.1"/>
    <property type="molecule type" value="Genomic_DNA"/>
</dbReference>
<organism evidence="1 2">
    <name type="scientific">Mycolicibacterium moriokaense</name>
    <dbReference type="NCBI Taxonomy" id="39691"/>
    <lineage>
        <taxon>Bacteria</taxon>
        <taxon>Bacillati</taxon>
        <taxon>Actinomycetota</taxon>
        <taxon>Actinomycetes</taxon>
        <taxon>Mycobacteriales</taxon>
        <taxon>Mycobacteriaceae</taxon>
        <taxon>Mycolicibacterium</taxon>
    </lineage>
</organism>
<dbReference type="OrthoDB" id="4723871at2"/>
<dbReference type="RefSeq" id="WP_110319567.1">
    <property type="nucleotide sequence ID" value="NZ_QJJU01000030.1"/>
</dbReference>
<sequence length="134" mass="14653">MRKHFFRPFIADPLCASSGPGHHVDVGRYFMAVVKSSVAIPVTAVVRDDGVVRLDWGSQTAELWNHRPDDVDVALRGTNGVAEWAPEWQVLLVPGASLADERTVFTLAYPGKHTECTTDSALLNRVVSGVVDVR</sequence>